<proteinExistence type="predicted"/>
<feature type="region of interest" description="Disordered" evidence="1">
    <location>
        <begin position="99"/>
        <end position="151"/>
    </location>
</feature>
<dbReference type="GeneID" id="111149839"/>
<feature type="compositionally biased region" description="Basic and acidic residues" evidence="1">
    <location>
        <begin position="236"/>
        <end position="251"/>
    </location>
</feature>
<protein>
    <submittedName>
        <fullName evidence="3">Uncharacterized protein LOC111149839 isoform X2</fullName>
    </submittedName>
</protein>
<dbReference type="RefSeq" id="XP_022362844.1">
    <property type="nucleotide sequence ID" value="XM_022507136.1"/>
</dbReference>
<sequence>MPSKWRMPAREQPPSLLAADRHQSWLTPPAPADPWAAPERPGACWDPTPPPHPQLLHNPSLCRPSSPAGLYVRGHARSARSPLNPVTGALPLNEVRTSRREHVLSQTSRVHAPSAQRCRREAEPRNGIERSQRTAGRRWTPPARGSAPHLRLPHTHGGYVFNRNHTAVLTRVCHLSCRYRQTDTYRNTDRSVHAGCEHTRLHPSAKGPRSYDAPVAASTLVPATRFPRPSSSEGIRAPRGEDNSRPGEGEAKPGLGGHPAPESAPTGGCQRDPGAKREHPWAEGRA</sequence>
<keyword evidence="2" id="KW-1185">Reference proteome</keyword>
<accession>A0A2Y9JTI5</accession>
<organism evidence="2 3">
    <name type="scientific">Enhydra lutris kenyoni</name>
    <name type="common">northern sea otter</name>
    <dbReference type="NCBI Taxonomy" id="391180"/>
    <lineage>
        <taxon>Eukaryota</taxon>
        <taxon>Metazoa</taxon>
        <taxon>Chordata</taxon>
        <taxon>Craniata</taxon>
        <taxon>Vertebrata</taxon>
        <taxon>Euteleostomi</taxon>
        <taxon>Mammalia</taxon>
        <taxon>Eutheria</taxon>
        <taxon>Laurasiatheria</taxon>
        <taxon>Carnivora</taxon>
        <taxon>Caniformia</taxon>
        <taxon>Musteloidea</taxon>
        <taxon>Mustelidae</taxon>
        <taxon>Lutrinae</taxon>
        <taxon>Enhydra</taxon>
    </lineage>
</organism>
<dbReference type="Proteomes" id="UP000248482">
    <property type="component" value="Unplaced"/>
</dbReference>
<feature type="compositionally biased region" description="Basic and acidic residues" evidence="1">
    <location>
        <begin position="273"/>
        <end position="286"/>
    </location>
</feature>
<gene>
    <name evidence="3" type="primary">LOC111149839</name>
</gene>
<name>A0A2Y9JTI5_ENHLU</name>
<evidence type="ECO:0000313" key="2">
    <source>
        <dbReference type="Proteomes" id="UP000248482"/>
    </source>
</evidence>
<feature type="region of interest" description="Disordered" evidence="1">
    <location>
        <begin position="25"/>
        <end position="50"/>
    </location>
</feature>
<feature type="compositionally biased region" description="Basic and acidic residues" evidence="1">
    <location>
        <begin position="118"/>
        <end position="132"/>
    </location>
</feature>
<reference evidence="3" key="1">
    <citation type="submission" date="2025-08" db="UniProtKB">
        <authorList>
            <consortium name="RefSeq"/>
        </authorList>
    </citation>
    <scope>IDENTIFICATION</scope>
    <source>
        <tissue evidence="3">Blood</tissue>
    </source>
</reference>
<evidence type="ECO:0000313" key="3">
    <source>
        <dbReference type="RefSeq" id="XP_022362844.1"/>
    </source>
</evidence>
<feature type="region of interest" description="Disordered" evidence="1">
    <location>
        <begin position="219"/>
        <end position="286"/>
    </location>
</feature>
<evidence type="ECO:0000256" key="1">
    <source>
        <dbReference type="SAM" id="MobiDB-lite"/>
    </source>
</evidence>
<dbReference type="AlphaFoldDB" id="A0A2Y9JTI5"/>